<protein>
    <submittedName>
        <fullName evidence="1">Uncharacterized protein</fullName>
    </submittedName>
</protein>
<keyword evidence="2" id="KW-1185">Reference proteome</keyword>
<accession>A0AAV4WR04</accession>
<gene>
    <name evidence="1" type="ORF">CEXT_227471</name>
</gene>
<comment type="caution">
    <text evidence="1">The sequence shown here is derived from an EMBL/GenBank/DDBJ whole genome shotgun (WGS) entry which is preliminary data.</text>
</comment>
<name>A0AAV4WR04_CAEEX</name>
<evidence type="ECO:0000313" key="2">
    <source>
        <dbReference type="Proteomes" id="UP001054945"/>
    </source>
</evidence>
<organism evidence="1 2">
    <name type="scientific">Caerostris extrusa</name>
    <name type="common">Bark spider</name>
    <name type="synonym">Caerostris bankana</name>
    <dbReference type="NCBI Taxonomy" id="172846"/>
    <lineage>
        <taxon>Eukaryota</taxon>
        <taxon>Metazoa</taxon>
        <taxon>Ecdysozoa</taxon>
        <taxon>Arthropoda</taxon>
        <taxon>Chelicerata</taxon>
        <taxon>Arachnida</taxon>
        <taxon>Araneae</taxon>
        <taxon>Araneomorphae</taxon>
        <taxon>Entelegynae</taxon>
        <taxon>Araneoidea</taxon>
        <taxon>Araneidae</taxon>
        <taxon>Caerostris</taxon>
    </lineage>
</organism>
<dbReference type="AlphaFoldDB" id="A0AAV4WR04"/>
<reference evidence="1 2" key="1">
    <citation type="submission" date="2021-06" db="EMBL/GenBank/DDBJ databases">
        <title>Caerostris extrusa draft genome.</title>
        <authorList>
            <person name="Kono N."/>
            <person name="Arakawa K."/>
        </authorList>
    </citation>
    <scope>NUCLEOTIDE SEQUENCE [LARGE SCALE GENOMIC DNA]</scope>
</reference>
<dbReference type="EMBL" id="BPLR01016470">
    <property type="protein sequence ID" value="GIY84109.1"/>
    <property type="molecule type" value="Genomic_DNA"/>
</dbReference>
<sequence length="83" mass="9822">MVGPKPGDIGPIKLDHLMMMNERNHNALDRREYLLMKHVRVVMQCLHLADELGRMLQQTYCCSIAVLRIQYQEQMVYRFPFVS</sequence>
<evidence type="ECO:0000313" key="1">
    <source>
        <dbReference type="EMBL" id="GIY84109.1"/>
    </source>
</evidence>
<dbReference type="Proteomes" id="UP001054945">
    <property type="component" value="Unassembled WGS sequence"/>
</dbReference>
<proteinExistence type="predicted"/>